<accession>A0A0B8N3T6</accession>
<keyword evidence="3" id="KW-0238">DNA-binding</keyword>
<protein>
    <submittedName>
        <fullName evidence="8">Fungal specific transcription factor</fullName>
    </submittedName>
</protein>
<dbReference type="CDD" id="cd12148">
    <property type="entry name" value="fungal_TF_MHR"/>
    <property type="match status" value="1"/>
</dbReference>
<dbReference type="PROSITE" id="PS50048">
    <property type="entry name" value="ZN2_CY6_FUNGAL_2"/>
    <property type="match status" value="1"/>
</dbReference>
<evidence type="ECO:0000256" key="5">
    <source>
        <dbReference type="ARBA" id="ARBA00023242"/>
    </source>
</evidence>
<dbReference type="Gene3D" id="3.90.1300.10">
    <property type="entry name" value="Amidase signature (AS) domain"/>
    <property type="match status" value="2"/>
</dbReference>
<dbReference type="InterPro" id="IPR036864">
    <property type="entry name" value="Zn2-C6_fun-type_DNA-bd_sf"/>
</dbReference>
<keyword evidence="1" id="KW-0479">Metal-binding</keyword>
<keyword evidence="4" id="KW-0804">Transcription</keyword>
<name>A0A0B8N3T6_TALPI</name>
<dbReference type="Pfam" id="PF01425">
    <property type="entry name" value="Amidase"/>
    <property type="match status" value="1"/>
</dbReference>
<feature type="compositionally biased region" description="Polar residues" evidence="6">
    <location>
        <begin position="501"/>
        <end position="516"/>
    </location>
</feature>
<dbReference type="PANTHER" id="PTHR47424">
    <property type="entry name" value="REGULATORY PROTEIN GAL4"/>
    <property type="match status" value="1"/>
</dbReference>
<sequence>MLFLSSAISNHSFSSPDYQIQNTPQENFKTMSKSAYPHAWKPGNPPRGVALQRQGPPLSNSITTTAHKLQQLMIAGTLKSTDLVEIYFGQIEKHNSYLRAVSVYAPNALEPAQEKDTKRQSGVYLGPLHVLEETDFPAAGLLSTVKDNLPMFPEDSTLMTRLVDILYPAAPPQEFPLDISAGLAAIGVGADTEASLTAPAIRGSLYSIRPTTGIVSVDGTVPCSKSFDTIGPIGKSVKDVADLLSALVESDKTTIPEGGYATGTANYQGVSTLDPRIWKYPDFLVKPVPEATKQMLILFGDLIGPTSKVVREAYLILTSKVADDRTAEEHGIRQMAANDKRSAANFEAHDFEPRKRGKYTQVACNECKRRKLKCSGEDVCKRCASNRVSCVYAVPRPTASEETHHENHSTAQYGIIQDFLGPIFCFSNKINQNASSPSRLESLESRMSAMQRQLDLMSNEIRVLRRRSKPPPQHAQATKKASKLTDSRWASRAPVSPSYVGPTSSEFGLNVPNNDAQDMDETENSELVQPSASNSPYTPPVAPEEPRRRTNISRTNPLLSLDETDALRLVDVYEEAVGTMYPVVDLKSIREYIVDYYSQHSNDAAGHMSPPQSGNEDWWFSARDTEVLKLVLALGLISESPGQSELGNILAASAEDTFATTRTQVPEVDMKELIILTLVSLYHSCRDDDILAWRTIGLASRGAMQMGLHRCDTWLRTGGIFPGDLERSWAINLFWCIYVFDKEYSFETGLPFGMRDSDMDVTLPRPSEHHTYLECMISYCRVGSNIWDLMIGWGSTAKAVASDNESFLNFQIHQWQESIPSEFRLEDLQGDWTPTMRDARLATPRILLHLRANHMRILIYKQNLLSTQSIRNNFAGANVAVANAKNTIQALSNPSYVSAIYFQRPQPFDRFLFSALATLFLAMFHYPDYFVNICRDSFSEALNALKGSSNRGRHSRRLRKVMKNLKRLGTNLPSSRSNLLATANDSSHADAVELRTTSNPHPADMGHSIYSLPPSLINETTPDDYSDLTNFFEFAGDFFMDPQLGIRGEADQTNAMPSEQLQNSLDVFHVEDETLTRLMMGLL</sequence>
<proteinExistence type="predicted"/>
<dbReference type="PROSITE" id="PS00463">
    <property type="entry name" value="ZN2_CY6_FUNGAL_1"/>
    <property type="match status" value="1"/>
</dbReference>
<evidence type="ECO:0000256" key="1">
    <source>
        <dbReference type="ARBA" id="ARBA00022723"/>
    </source>
</evidence>
<dbReference type="Pfam" id="PF04082">
    <property type="entry name" value="Fungal_trans"/>
    <property type="match status" value="1"/>
</dbReference>
<dbReference type="Proteomes" id="UP000053095">
    <property type="component" value="Unassembled WGS sequence"/>
</dbReference>
<dbReference type="SUPFAM" id="SSF75304">
    <property type="entry name" value="Amidase signature (AS) enzymes"/>
    <property type="match status" value="1"/>
</dbReference>
<feature type="region of interest" description="Disordered" evidence="6">
    <location>
        <begin position="465"/>
        <end position="555"/>
    </location>
</feature>
<dbReference type="SUPFAM" id="SSF57701">
    <property type="entry name" value="Zn2/Cys6 DNA-binding domain"/>
    <property type="match status" value="1"/>
</dbReference>
<dbReference type="Gene3D" id="4.10.240.10">
    <property type="entry name" value="Zn(2)-C6 fungal-type DNA-binding domain"/>
    <property type="match status" value="1"/>
</dbReference>
<dbReference type="AlphaFoldDB" id="A0A0B8N3T6"/>
<dbReference type="InterPro" id="IPR001138">
    <property type="entry name" value="Zn2Cys6_DnaBD"/>
</dbReference>
<organism evidence="8 9">
    <name type="scientific">Talaromyces pinophilus</name>
    <name type="common">Penicillium pinophilum</name>
    <dbReference type="NCBI Taxonomy" id="128442"/>
    <lineage>
        <taxon>Eukaryota</taxon>
        <taxon>Fungi</taxon>
        <taxon>Dikarya</taxon>
        <taxon>Ascomycota</taxon>
        <taxon>Pezizomycotina</taxon>
        <taxon>Eurotiomycetes</taxon>
        <taxon>Eurotiomycetidae</taxon>
        <taxon>Eurotiales</taxon>
        <taxon>Trichocomaceae</taxon>
        <taxon>Talaromyces</taxon>
        <taxon>Talaromyces sect. Talaromyces</taxon>
    </lineage>
</organism>
<keyword evidence="5" id="KW-0539">Nucleus</keyword>
<evidence type="ECO:0000313" key="8">
    <source>
        <dbReference type="EMBL" id="GAM40285.1"/>
    </source>
</evidence>
<dbReference type="GO" id="GO:0005634">
    <property type="term" value="C:nucleus"/>
    <property type="evidence" value="ECO:0007669"/>
    <property type="project" value="TreeGrafter"/>
</dbReference>
<dbReference type="InterPro" id="IPR023631">
    <property type="entry name" value="Amidase_dom"/>
</dbReference>
<feature type="domain" description="Zn(2)-C6 fungal-type" evidence="7">
    <location>
        <begin position="363"/>
        <end position="392"/>
    </location>
</feature>
<dbReference type="GO" id="GO:0000435">
    <property type="term" value="P:positive regulation of transcription from RNA polymerase II promoter by galactose"/>
    <property type="evidence" value="ECO:0007669"/>
    <property type="project" value="TreeGrafter"/>
</dbReference>
<dbReference type="SMART" id="SM00066">
    <property type="entry name" value="GAL4"/>
    <property type="match status" value="1"/>
</dbReference>
<evidence type="ECO:0000256" key="2">
    <source>
        <dbReference type="ARBA" id="ARBA00023015"/>
    </source>
</evidence>
<evidence type="ECO:0000256" key="4">
    <source>
        <dbReference type="ARBA" id="ARBA00023163"/>
    </source>
</evidence>
<dbReference type="SMART" id="SM00906">
    <property type="entry name" value="Fungal_trans"/>
    <property type="match status" value="1"/>
</dbReference>
<dbReference type="InterPro" id="IPR036928">
    <property type="entry name" value="AS_sf"/>
</dbReference>
<dbReference type="PANTHER" id="PTHR47424:SF5">
    <property type="entry name" value="ZN(II)2CYS6 TRANSCRIPTION FACTOR (EUROFUNG)"/>
    <property type="match status" value="1"/>
</dbReference>
<feature type="compositionally biased region" description="Polar residues" evidence="6">
    <location>
        <begin position="525"/>
        <end position="536"/>
    </location>
</feature>
<evidence type="ECO:0000256" key="6">
    <source>
        <dbReference type="SAM" id="MobiDB-lite"/>
    </source>
</evidence>
<dbReference type="GO" id="GO:0000978">
    <property type="term" value="F:RNA polymerase II cis-regulatory region sequence-specific DNA binding"/>
    <property type="evidence" value="ECO:0007669"/>
    <property type="project" value="TreeGrafter"/>
</dbReference>
<dbReference type="GO" id="GO:0006351">
    <property type="term" value="P:DNA-templated transcription"/>
    <property type="evidence" value="ECO:0007669"/>
    <property type="project" value="InterPro"/>
</dbReference>
<gene>
    <name evidence="8" type="ORF">TCE0_038f12521</name>
</gene>
<dbReference type="GO" id="GO:0000981">
    <property type="term" value="F:DNA-binding transcription factor activity, RNA polymerase II-specific"/>
    <property type="evidence" value="ECO:0007669"/>
    <property type="project" value="InterPro"/>
</dbReference>
<evidence type="ECO:0000313" key="9">
    <source>
        <dbReference type="Proteomes" id="UP000053095"/>
    </source>
</evidence>
<dbReference type="InterPro" id="IPR007219">
    <property type="entry name" value="XnlR_reg_dom"/>
</dbReference>
<dbReference type="InterPro" id="IPR051127">
    <property type="entry name" value="Fungal_SecMet_Regulators"/>
</dbReference>
<evidence type="ECO:0000259" key="7">
    <source>
        <dbReference type="PROSITE" id="PS50048"/>
    </source>
</evidence>
<dbReference type="Pfam" id="PF00172">
    <property type="entry name" value="Zn_clus"/>
    <property type="match status" value="1"/>
</dbReference>
<dbReference type="CDD" id="cd00067">
    <property type="entry name" value="GAL4"/>
    <property type="match status" value="1"/>
</dbReference>
<dbReference type="EMBL" id="DF933834">
    <property type="protein sequence ID" value="GAM40285.1"/>
    <property type="molecule type" value="Genomic_DNA"/>
</dbReference>
<evidence type="ECO:0000256" key="3">
    <source>
        <dbReference type="ARBA" id="ARBA00023125"/>
    </source>
</evidence>
<dbReference type="GO" id="GO:0008270">
    <property type="term" value="F:zinc ion binding"/>
    <property type="evidence" value="ECO:0007669"/>
    <property type="project" value="InterPro"/>
</dbReference>
<reference evidence="9" key="1">
    <citation type="journal article" date="2015" name="Genome Announc.">
        <title>Draft genome sequence of Talaromyces cellulolyticus strain Y-94, a source of lignocellulosic biomass-degrading enzymes.</title>
        <authorList>
            <person name="Fujii T."/>
            <person name="Koike H."/>
            <person name="Sawayama S."/>
            <person name="Yano S."/>
            <person name="Inoue H."/>
        </authorList>
    </citation>
    <scope>NUCLEOTIDE SEQUENCE [LARGE SCALE GENOMIC DNA]</scope>
    <source>
        <strain evidence="9">Y-94</strain>
    </source>
</reference>
<keyword evidence="9" id="KW-1185">Reference proteome</keyword>
<keyword evidence="2" id="KW-0805">Transcription regulation</keyword>